<proteinExistence type="predicted"/>
<keyword evidence="1" id="KW-0812">Transmembrane</keyword>
<keyword evidence="1" id="KW-1133">Transmembrane helix</keyword>
<evidence type="ECO:0000313" key="3">
    <source>
        <dbReference type="Proteomes" id="UP000307943"/>
    </source>
</evidence>
<gene>
    <name evidence="2" type="ORF">FE784_28185</name>
</gene>
<dbReference type="EMBL" id="VDCQ01000051">
    <property type="protein sequence ID" value="TNJ62908.1"/>
    <property type="molecule type" value="Genomic_DNA"/>
</dbReference>
<feature type="transmembrane region" description="Helical" evidence="1">
    <location>
        <begin position="6"/>
        <end position="23"/>
    </location>
</feature>
<protein>
    <recommendedName>
        <fullName evidence="4">Holin</fullName>
    </recommendedName>
</protein>
<evidence type="ECO:0000256" key="1">
    <source>
        <dbReference type="SAM" id="Phobius"/>
    </source>
</evidence>
<organism evidence="2 3">
    <name type="scientific">Paenibacillus hemerocallicola</name>
    <dbReference type="NCBI Taxonomy" id="1172614"/>
    <lineage>
        <taxon>Bacteria</taxon>
        <taxon>Bacillati</taxon>
        <taxon>Bacillota</taxon>
        <taxon>Bacilli</taxon>
        <taxon>Bacillales</taxon>
        <taxon>Paenibacillaceae</taxon>
        <taxon>Paenibacillus</taxon>
    </lineage>
</organism>
<keyword evidence="1" id="KW-0472">Membrane</keyword>
<dbReference type="RefSeq" id="WP_139605592.1">
    <property type="nucleotide sequence ID" value="NZ_VDCQ01000051.1"/>
</dbReference>
<keyword evidence="3" id="KW-1185">Reference proteome</keyword>
<reference evidence="2 3" key="1">
    <citation type="submission" date="2019-05" db="EMBL/GenBank/DDBJ databases">
        <title>We sequenced the genome of Paenibacillus hemerocallicola KCTC 33185 for further insight into its adaptation and study the phylogeny of Paenibacillus.</title>
        <authorList>
            <person name="Narsing Rao M.P."/>
        </authorList>
    </citation>
    <scope>NUCLEOTIDE SEQUENCE [LARGE SCALE GENOMIC DNA]</scope>
    <source>
        <strain evidence="2 3">KCTC 33185</strain>
    </source>
</reference>
<dbReference type="AlphaFoldDB" id="A0A5C4T1B7"/>
<accession>A0A5C4T1B7</accession>
<evidence type="ECO:0008006" key="4">
    <source>
        <dbReference type="Google" id="ProtNLM"/>
    </source>
</evidence>
<feature type="transmembrane region" description="Helical" evidence="1">
    <location>
        <begin position="30"/>
        <end position="51"/>
    </location>
</feature>
<comment type="caution">
    <text evidence="2">The sequence shown here is derived from an EMBL/GenBank/DDBJ whole genome shotgun (WGS) entry which is preliminary data.</text>
</comment>
<dbReference type="Proteomes" id="UP000307943">
    <property type="component" value="Unassembled WGS sequence"/>
</dbReference>
<sequence>MWKIWAVLAIAAIAGVIEMPSLVRRSAKEAAVYGIMLSIGAVLSAAAIQMADLPSPLNVLAYVFKPVNVWLGKVFG</sequence>
<evidence type="ECO:0000313" key="2">
    <source>
        <dbReference type="EMBL" id="TNJ62908.1"/>
    </source>
</evidence>
<dbReference type="OrthoDB" id="2440830at2"/>
<name>A0A5C4T1B7_9BACL</name>